<comment type="caution">
    <text evidence="13">The sequence shown here is derived from an EMBL/GenBank/DDBJ whole genome shotgun (WGS) entry which is preliminary data.</text>
</comment>
<dbReference type="InterPro" id="IPR001388">
    <property type="entry name" value="Synaptobrevin-like"/>
</dbReference>
<feature type="domain" description="Longin" evidence="11">
    <location>
        <begin position="11"/>
        <end position="113"/>
    </location>
</feature>
<dbReference type="FunFam" id="3.30.450.50:FF:000017">
    <property type="entry name" value="Synaptobrevin-like protein Sybl1"/>
    <property type="match status" value="1"/>
</dbReference>
<dbReference type="GO" id="GO:0015031">
    <property type="term" value="P:protein transport"/>
    <property type="evidence" value="ECO:0007669"/>
    <property type="project" value="UniProtKB-KW"/>
</dbReference>
<evidence type="ECO:0000313" key="14">
    <source>
        <dbReference type="Proteomes" id="UP001305647"/>
    </source>
</evidence>
<keyword evidence="6 10" id="KW-0472">Membrane</keyword>
<dbReference type="PRINTS" id="PR00219">
    <property type="entry name" value="SYNAPTOBREVN"/>
</dbReference>
<gene>
    <name evidence="13" type="ORF">N658DRAFT_494198</name>
</gene>
<organism evidence="13 14">
    <name type="scientific">Parathielavia hyrcaniae</name>
    <dbReference type="NCBI Taxonomy" id="113614"/>
    <lineage>
        <taxon>Eukaryota</taxon>
        <taxon>Fungi</taxon>
        <taxon>Dikarya</taxon>
        <taxon>Ascomycota</taxon>
        <taxon>Pezizomycotina</taxon>
        <taxon>Sordariomycetes</taxon>
        <taxon>Sordariomycetidae</taxon>
        <taxon>Sordariales</taxon>
        <taxon>Chaetomiaceae</taxon>
        <taxon>Parathielavia</taxon>
    </lineage>
</organism>
<dbReference type="GO" id="GO:0005737">
    <property type="term" value="C:cytoplasm"/>
    <property type="evidence" value="ECO:0007669"/>
    <property type="project" value="UniProtKB-ARBA"/>
</dbReference>
<comment type="subcellular location">
    <subcellularLocation>
        <location evidence="8">Endomembrane system</location>
        <topology evidence="8">Single-pass type IV membrane protein</topology>
    </subcellularLocation>
</comment>
<proteinExistence type="inferred from homology"/>
<name>A0AAN6T4A4_9PEZI</name>
<dbReference type="InterPro" id="IPR010908">
    <property type="entry name" value="Longin_dom"/>
</dbReference>
<dbReference type="GO" id="GO:0012505">
    <property type="term" value="C:endomembrane system"/>
    <property type="evidence" value="ECO:0007669"/>
    <property type="project" value="UniProtKB-SubCell"/>
</dbReference>
<dbReference type="PROSITE" id="PS50892">
    <property type="entry name" value="V_SNARE"/>
    <property type="match status" value="1"/>
</dbReference>
<dbReference type="InterPro" id="IPR051097">
    <property type="entry name" value="Synaptobrevin-like_transport"/>
</dbReference>
<evidence type="ECO:0000313" key="13">
    <source>
        <dbReference type="EMBL" id="KAK4103706.1"/>
    </source>
</evidence>
<sequence length="245" mass="26421">MASSSTPASPLLYACIAHNSTILSECITSASSNTSSLAAIILPKIDHSTPQKLTYTHGAHHIHYIASAPSEYPPSQSSAGGLTFLVVADSSSVSRRVSFGFLVELRRRFLAAHPPDASDYADLPNYGCAAFNGEVRGLMVEYGTATEPGGRGRGGDDAIGSVQSEIEDVRGIMSRNIEGLLERGERIDLLVDKTDRLGGSARDFRVRSRGLKRRMWWKNVRLMGLMGLVVVLIVVTIVVSVKNSF</sequence>
<accession>A0AAN6T4A4</accession>
<dbReference type="FunFam" id="1.20.5.110:FF:000004">
    <property type="entry name" value="Vesicle-associated membrane protein 7"/>
    <property type="match status" value="1"/>
</dbReference>
<evidence type="ECO:0000259" key="12">
    <source>
        <dbReference type="PROSITE" id="PS50892"/>
    </source>
</evidence>
<dbReference type="Proteomes" id="UP001305647">
    <property type="component" value="Unassembled WGS sequence"/>
</dbReference>
<keyword evidence="2" id="KW-0813">Transport</keyword>
<reference evidence="13" key="2">
    <citation type="submission" date="2023-05" db="EMBL/GenBank/DDBJ databases">
        <authorList>
            <consortium name="Lawrence Berkeley National Laboratory"/>
            <person name="Steindorff A."/>
            <person name="Hensen N."/>
            <person name="Bonometti L."/>
            <person name="Westerberg I."/>
            <person name="Brannstrom I.O."/>
            <person name="Guillou S."/>
            <person name="Cros-Aarteil S."/>
            <person name="Calhoun S."/>
            <person name="Haridas S."/>
            <person name="Kuo A."/>
            <person name="Mondo S."/>
            <person name="Pangilinan J."/>
            <person name="Riley R."/>
            <person name="Labutti K."/>
            <person name="Andreopoulos B."/>
            <person name="Lipzen A."/>
            <person name="Chen C."/>
            <person name="Yanf M."/>
            <person name="Daum C."/>
            <person name="Ng V."/>
            <person name="Clum A."/>
            <person name="Ohm R."/>
            <person name="Martin F."/>
            <person name="Silar P."/>
            <person name="Natvig D."/>
            <person name="Lalanne C."/>
            <person name="Gautier V."/>
            <person name="Ament-Velasquez S.L."/>
            <person name="Kruys A."/>
            <person name="Hutchinson M.I."/>
            <person name="Powell A.J."/>
            <person name="Barry K."/>
            <person name="Miller A.N."/>
            <person name="Grigoriev I.V."/>
            <person name="Debuchy R."/>
            <person name="Gladieux P."/>
            <person name="Thoren M.H."/>
            <person name="Johannesson H."/>
        </authorList>
    </citation>
    <scope>NUCLEOTIDE SEQUENCE</scope>
    <source>
        <strain evidence="13">CBS 757.83</strain>
    </source>
</reference>
<dbReference type="PANTHER" id="PTHR21136:SF168">
    <property type="entry name" value="VESICLE-ASSOCIATED MEMBRANE PROTEIN 9"/>
    <property type="match status" value="1"/>
</dbReference>
<dbReference type="Pfam" id="PF13774">
    <property type="entry name" value="Longin"/>
    <property type="match status" value="1"/>
</dbReference>
<dbReference type="CDD" id="cd14824">
    <property type="entry name" value="Longin"/>
    <property type="match status" value="1"/>
</dbReference>
<dbReference type="SMART" id="SM01270">
    <property type="entry name" value="Longin"/>
    <property type="match status" value="1"/>
</dbReference>
<protein>
    <recommendedName>
        <fullName evidence="7">Synaptobrevin homolog YKT6</fullName>
    </recommendedName>
</protein>
<dbReference type="Pfam" id="PF00957">
    <property type="entry name" value="Synaptobrevin"/>
    <property type="match status" value="1"/>
</dbReference>
<comment type="similarity">
    <text evidence="1">Belongs to the synaptobrevin family.</text>
</comment>
<keyword evidence="4" id="KW-0653">Protein transport</keyword>
<evidence type="ECO:0000256" key="8">
    <source>
        <dbReference type="ARBA" id="ARBA00046280"/>
    </source>
</evidence>
<dbReference type="AlphaFoldDB" id="A0AAN6T4A4"/>
<feature type="domain" description="V-SNARE coiled-coil homology" evidence="12">
    <location>
        <begin position="158"/>
        <end position="218"/>
    </location>
</feature>
<dbReference type="PROSITE" id="PS50859">
    <property type="entry name" value="LONGIN"/>
    <property type="match status" value="1"/>
</dbReference>
<keyword evidence="5 10" id="KW-1133">Transmembrane helix</keyword>
<dbReference type="InterPro" id="IPR042855">
    <property type="entry name" value="V_SNARE_CC"/>
</dbReference>
<reference evidence="13" key="1">
    <citation type="journal article" date="2023" name="Mol. Phylogenet. Evol.">
        <title>Genome-scale phylogeny and comparative genomics of the fungal order Sordariales.</title>
        <authorList>
            <person name="Hensen N."/>
            <person name="Bonometti L."/>
            <person name="Westerberg I."/>
            <person name="Brannstrom I.O."/>
            <person name="Guillou S."/>
            <person name="Cros-Aarteil S."/>
            <person name="Calhoun S."/>
            <person name="Haridas S."/>
            <person name="Kuo A."/>
            <person name="Mondo S."/>
            <person name="Pangilinan J."/>
            <person name="Riley R."/>
            <person name="LaButti K."/>
            <person name="Andreopoulos B."/>
            <person name="Lipzen A."/>
            <person name="Chen C."/>
            <person name="Yan M."/>
            <person name="Daum C."/>
            <person name="Ng V."/>
            <person name="Clum A."/>
            <person name="Steindorff A."/>
            <person name="Ohm R.A."/>
            <person name="Martin F."/>
            <person name="Silar P."/>
            <person name="Natvig D.O."/>
            <person name="Lalanne C."/>
            <person name="Gautier V."/>
            <person name="Ament-Velasquez S.L."/>
            <person name="Kruys A."/>
            <person name="Hutchinson M.I."/>
            <person name="Powell A.J."/>
            <person name="Barry K."/>
            <person name="Miller A.N."/>
            <person name="Grigoriev I.V."/>
            <person name="Debuchy R."/>
            <person name="Gladieux P."/>
            <person name="Hiltunen Thoren M."/>
            <person name="Johannesson H."/>
        </authorList>
    </citation>
    <scope>NUCLEOTIDE SEQUENCE</scope>
    <source>
        <strain evidence="13">CBS 757.83</strain>
    </source>
</reference>
<evidence type="ECO:0000256" key="9">
    <source>
        <dbReference type="PROSITE-ProRule" id="PRU00290"/>
    </source>
</evidence>
<evidence type="ECO:0000256" key="4">
    <source>
        <dbReference type="ARBA" id="ARBA00022927"/>
    </source>
</evidence>
<dbReference type="SUPFAM" id="SSF64356">
    <property type="entry name" value="SNARE-like"/>
    <property type="match status" value="1"/>
</dbReference>
<dbReference type="GO" id="GO:0016020">
    <property type="term" value="C:membrane"/>
    <property type="evidence" value="ECO:0007669"/>
    <property type="project" value="InterPro"/>
</dbReference>
<dbReference type="GO" id="GO:0016192">
    <property type="term" value="P:vesicle-mediated transport"/>
    <property type="evidence" value="ECO:0007669"/>
    <property type="project" value="InterPro"/>
</dbReference>
<dbReference type="Gene3D" id="1.20.5.110">
    <property type="match status" value="1"/>
</dbReference>
<evidence type="ECO:0000256" key="2">
    <source>
        <dbReference type="ARBA" id="ARBA00022448"/>
    </source>
</evidence>
<keyword evidence="9" id="KW-0175">Coiled coil</keyword>
<feature type="transmembrane region" description="Helical" evidence="10">
    <location>
        <begin position="222"/>
        <end position="241"/>
    </location>
</feature>
<dbReference type="PANTHER" id="PTHR21136">
    <property type="entry name" value="SNARE PROTEINS"/>
    <property type="match status" value="1"/>
</dbReference>
<keyword evidence="14" id="KW-1185">Reference proteome</keyword>
<evidence type="ECO:0000256" key="5">
    <source>
        <dbReference type="ARBA" id="ARBA00022989"/>
    </source>
</evidence>
<keyword evidence="3 10" id="KW-0812">Transmembrane</keyword>
<dbReference type="SUPFAM" id="SSF58038">
    <property type="entry name" value="SNARE fusion complex"/>
    <property type="match status" value="1"/>
</dbReference>
<evidence type="ECO:0000256" key="1">
    <source>
        <dbReference type="ARBA" id="ARBA00008025"/>
    </source>
</evidence>
<dbReference type="InterPro" id="IPR011012">
    <property type="entry name" value="Longin-like_dom_sf"/>
</dbReference>
<evidence type="ECO:0000256" key="6">
    <source>
        <dbReference type="ARBA" id="ARBA00023136"/>
    </source>
</evidence>
<evidence type="ECO:0000256" key="7">
    <source>
        <dbReference type="ARBA" id="ARBA00026133"/>
    </source>
</evidence>
<evidence type="ECO:0000256" key="3">
    <source>
        <dbReference type="ARBA" id="ARBA00022692"/>
    </source>
</evidence>
<evidence type="ECO:0000259" key="11">
    <source>
        <dbReference type="PROSITE" id="PS50859"/>
    </source>
</evidence>
<dbReference type="Gene3D" id="3.30.450.50">
    <property type="entry name" value="Longin domain"/>
    <property type="match status" value="1"/>
</dbReference>
<dbReference type="EMBL" id="MU863628">
    <property type="protein sequence ID" value="KAK4103706.1"/>
    <property type="molecule type" value="Genomic_DNA"/>
</dbReference>
<evidence type="ECO:0000256" key="10">
    <source>
        <dbReference type="SAM" id="Phobius"/>
    </source>
</evidence>